<dbReference type="Gene3D" id="2.40.320.10">
    <property type="entry name" value="Hypothetical Protein Pfu-838710-001"/>
    <property type="match status" value="1"/>
</dbReference>
<name>A0A1Z5J8V9_FISSO</name>
<dbReference type="InterPro" id="IPR033469">
    <property type="entry name" value="CYTH-like_dom_sf"/>
</dbReference>
<feature type="domain" description="CYTH" evidence="1">
    <location>
        <begin position="13"/>
        <end position="240"/>
    </location>
</feature>
<evidence type="ECO:0000259" key="1">
    <source>
        <dbReference type="PROSITE" id="PS51707"/>
    </source>
</evidence>
<dbReference type="InParanoid" id="A0A1Z5J8V9"/>
<dbReference type="InterPro" id="IPR039582">
    <property type="entry name" value="THTPA"/>
</dbReference>
<dbReference type="PANTHER" id="PTHR14586">
    <property type="entry name" value="THIAMINE-TRIPHOSPHATASE"/>
    <property type="match status" value="1"/>
</dbReference>
<dbReference type="Pfam" id="PF01928">
    <property type="entry name" value="CYTH"/>
    <property type="match status" value="1"/>
</dbReference>
<dbReference type="EC" id="3.6.1.28" evidence="2"/>
<dbReference type="GO" id="GO:0042357">
    <property type="term" value="P:thiamine diphosphate metabolic process"/>
    <property type="evidence" value="ECO:0007669"/>
    <property type="project" value="TreeGrafter"/>
</dbReference>
<keyword evidence="3" id="KW-1185">Reference proteome</keyword>
<dbReference type="OrthoDB" id="442176at2759"/>
<dbReference type="Proteomes" id="UP000198406">
    <property type="component" value="Unassembled WGS sequence"/>
</dbReference>
<keyword evidence="2" id="KW-0378">Hydrolase</keyword>
<protein>
    <submittedName>
        <fullName evidence="2">Thiamine-triphosphatase</fullName>
        <ecNumber evidence="2">3.6.1.28</ecNumber>
    </submittedName>
</protein>
<dbReference type="PANTHER" id="PTHR14586:SF1">
    <property type="entry name" value="THIAMINE-TRIPHOSPHATASE"/>
    <property type="match status" value="1"/>
</dbReference>
<dbReference type="InterPro" id="IPR023577">
    <property type="entry name" value="CYTH_domain"/>
</dbReference>
<sequence length="257" mass="29242">MYLEAHSATKSSTIEIEEKFVVPCDIEKRLMQWGFARQHCMEMTDWYFDTPSLQLLQQNVWLRCRQPERNGVTDDISRWQIKIGQRTDSNPRDGSGASATTVYVEIEGVPALAKAVSYISSPMNSARCNECPNFLDVNSELMIRNHTIPKIPNDVLLSQLLPLARIYARRTSWSILDVTVDLDETDFGHAVGEVEMVVEDETRVEAARSQVREWAAKLQDPASITVEPSVAMGKLEYYLYHYRPSVYEFCLQSGVLG</sequence>
<dbReference type="AlphaFoldDB" id="A0A1Z5J8V9"/>
<dbReference type="SMART" id="SM01118">
    <property type="entry name" value="CYTH"/>
    <property type="match status" value="1"/>
</dbReference>
<gene>
    <name evidence="2" type="ORF">FisN_3Lh610</name>
</gene>
<reference evidence="2 3" key="1">
    <citation type="journal article" date="2015" name="Plant Cell">
        <title>Oil accumulation by the oleaginous diatom Fistulifera solaris as revealed by the genome and transcriptome.</title>
        <authorList>
            <person name="Tanaka T."/>
            <person name="Maeda Y."/>
            <person name="Veluchamy A."/>
            <person name="Tanaka M."/>
            <person name="Abida H."/>
            <person name="Marechal E."/>
            <person name="Bowler C."/>
            <person name="Muto M."/>
            <person name="Sunaga Y."/>
            <person name="Tanaka M."/>
            <person name="Yoshino T."/>
            <person name="Taniguchi T."/>
            <person name="Fukuda Y."/>
            <person name="Nemoto M."/>
            <person name="Matsumoto M."/>
            <person name="Wong P.S."/>
            <person name="Aburatani S."/>
            <person name="Fujibuchi W."/>
        </authorList>
    </citation>
    <scope>NUCLEOTIDE SEQUENCE [LARGE SCALE GENOMIC DNA]</scope>
    <source>
        <strain evidence="2 3">JPCC DA0580</strain>
    </source>
</reference>
<dbReference type="GO" id="GO:0000287">
    <property type="term" value="F:magnesium ion binding"/>
    <property type="evidence" value="ECO:0007669"/>
    <property type="project" value="TreeGrafter"/>
</dbReference>
<dbReference type="GO" id="GO:0050333">
    <property type="term" value="F:thiamine triphosphate phosphatase activity"/>
    <property type="evidence" value="ECO:0007669"/>
    <property type="project" value="UniProtKB-EC"/>
</dbReference>
<accession>A0A1Z5J8V9</accession>
<comment type="caution">
    <text evidence="2">The sequence shown here is derived from an EMBL/GenBank/DDBJ whole genome shotgun (WGS) entry which is preliminary data.</text>
</comment>
<dbReference type="EMBL" id="BDSP01000016">
    <property type="protein sequence ID" value="GAX10389.1"/>
    <property type="molecule type" value="Genomic_DNA"/>
</dbReference>
<evidence type="ECO:0000313" key="2">
    <source>
        <dbReference type="EMBL" id="GAX10389.1"/>
    </source>
</evidence>
<organism evidence="2 3">
    <name type="scientific">Fistulifera solaris</name>
    <name type="common">Oleaginous diatom</name>
    <dbReference type="NCBI Taxonomy" id="1519565"/>
    <lineage>
        <taxon>Eukaryota</taxon>
        <taxon>Sar</taxon>
        <taxon>Stramenopiles</taxon>
        <taxon>Ochrophyta</taxon>
        <taxon>Bacillariophyta</taxon>
        <taxon>Bacillariophyceae</taxon>
        <taxon>Bacillariophycidae</taxon>
        <taxon>Naviculales</taxon>
        <taxon>Naviculaceae</taxon>
        <taxon>Fistulifera</taxon>
    </lineage>
</organism>
<dbReference type="SUPFAM" id="SSF55154">
    <property type="entry name" value="CYTH-like phosphatases"/>
    <property type="match status" value="1"/>
</dbReference>
<evidence type="ECO:0000313" key="3">
    <source>
        <dbReference type="Proteomes" id="UP000198406"/>
    </source>
</evidence>
<proteinExistence type="predicted"/>
<dbReference type="PROSITE" id="PS51707">
    <property type="entry name" value="CYTH"/>
    <property type="match status" value="1"/>
</dbReference>